<dbReference type="FunFam" id="1.10.10.60:FF:000007">
    <property type="entry name" value="Two-component response regulator"/>
    <property type="match status" value="1"/>
</dbReference>
<dbReference type="FunFam" id="1.10.150.20:FF:000030">
    <property type="entry name" value="Flap endonuclease GEN-like 1"/>
    <property type="match status" value="1"/>
</dbReference>
<dbReference type="Pfam" id="PF00752">
    <property type="entry name" value="XPG_N"/>
    <property type="match status" value="1"/>
</dbReference>
<feature type="compositionally biased region" description="Polar residues" evidence="16">
    <location>
        <begin position="786"/>
        <end position="802"/>
    </location>
</feature>
<dbReference type="FunFam" id="3.40.50.1010:FF:000032">
    <property type="entry name" value="Flap endonuclease GEN-like 1"/>
    <property type="match status" value="1"/>
</dbReference>
<dbReference type="SMART" id="SM00484">
    <property type="entry name" value="XPGI"/>
    <property type="match status" value="1"/>
</dbReference>
<feature type="compositionally biased region" description="Acidic residues" evidence="16">
    <location>
        <begin position="822"/>
        <end position="831"/>
    </location>
</feature>
<evidence type="ECO:0000256" key="14">
    <source>
        <dbReference type="ARBA" id="ARBA00073453"/>
    </source>
</evidence>
<proteinExistence type="inferred from homology"/>
<sequence length="1082" mass="121741">MGVGGHFWDLLKPYARPEGSDFLRNKWVAVDLSIWIVQHETAIKTHVRNPHLRLTFFRTINLFSKFGAFPVFVIDGTPSPLKSQARIARFFRASGIDLSDLPVAGEGVSVERNSAFSKCVRECVELLELFGVPVLKAKGEAEALCAQLNNEGYVDACITADSDAFLFGAKCVIKCIQPNSKEPFECYHMSDIEAGLGLKRKHLIAISLLVGNDHNLSGVQGIGLDTALRLVQAFNEDEILNRLREMGNGDTPLFQGDIKSLDDSIPSSNESSPKIRCSHCSFCGHPGSKRAHFKFSCEYCSTSKSEGCMKKPEGFKCGCASCDMLQREKEQKKQENWRTKICNKIALESNFPNEEIIKMYLCNNHGYFTAKDGPRISWGGPKMEMLVDFLAFHQLWEPSYTRQMMLPMLSTIFLREMAINPVKTLLYGQYEFDSVLRVKIRYGHQFYVVKWKKDVTALGSAMHAIPSEESDVQHDVIELDESVDLLEESDGPKVHVDEGCCYLLTDENMDLVRAAFPEKVDRFLHEKEIRESKRRKNSSSRSKGTNENSESKRSSSVQLNITEFYRSTKVQIQVKPGEDQGAGALEEKRKVSSPNLSKSLYFSNFNGLFVQLDLIKVLVIISPLSLSFTLPYSFNSMNSEKAISIESMINASPLPEAVSVLVVDGDSTCLAIISKMLYKFGYKVLTAKRATVALSIVREKEDDLHLVLAEAHLPDMNKYEFLERMGETSKLPVVLMSADDNENAMLGSLFKGAMFYLVKPVTLNNVRNLWQFASMKSIEETAATDGVSSVQRESSDIEIQSFENKRQQSHRKAKRKVPEAMEKDEEEDNDDATVIKKPKLIWTNDLHNRFLEAIRVLGIDRAHPKKILQHMNVQGLKKENISSHLQKYRHSLKREQESQDAIQKTLTRDSTGSSMASNQQAPFNLQGFLQFSNQQSPVTSYQLDSSRSDISNPLYGQLMEPSNQLDSTQPNSGHVGIWITSIDLAGFGQTGNSNGEEILRGDSDPFSVDRIGFGNATHCLTLLSDSLQQQFMQPQLLPPPPPPPEPEEHDIFGVERGEIDEWFDTAKDPTSLFHDEEFIDLW</sequence>
<dbReference type="EMBL" id="CM017321">
    <property type="protein sequence ID" value="KAE7999780.1"/>
    <property type="molecule type" value="Genomic_DNA"/>
</dbReference>
<feature type="region of interest" description="Disordered" evidence="16">
    <location>
        <begin position="785"/>
        <end position="831"/>
    </location>
</feature>
<dbReference type="PROSITE" id="PS50110">
    <property type="entry name" value="RESPONSE_REGULATORY"/>
    <property type="match status" value="1"/>
</dbReference>
<keyword evidence="8" id="KW-0460">Magnesium</keyword>
<evidence type="ECO:0000256" key="3">
    <source>
        <dbReference type="ARBA" id="ARBA00022722"/>
    </source>
</evidence>
<evidence type="ECO:0000256" key="10">
    <source>
        <dbReference type="ARBA" id="ARBA00023163"/>
    </source>
</evidence>
<dbReference type="GO" id="GO:0009650">
    <property type="term" value="P:UV protection"/>
    <property type="evidence" value="ECO:0007669"/>
    <property type="project" value="UniProtKB-ARBA"/>
</dbReference>
<dbReference type="AlphaFoldDB" id="A0A5N6QNP8"/>
<keyword evidence="4" id="KW-0479">Metal-binding</keyword>
<evidence type="ECO:0000256" key="13">
    <source>
        <dbReference type="ARBA" id="ARBA00038112"/>
    </source>
</evidence>
<dbReference type="Pfam" id="PF00867">
    <property type="entry name" value="XPG_I"/>
    <property type="match status" value="1"/>
</dbReference>
<dbReference type="GO" id="GO:0046872">
    <property type="term" value="F:metal ion binding"/>
    <property type="evidence" value="ECO:0007669"/>
    <property type="project" value="UniProtKB-KW"/>
</dbReference>
<keyword evidence="9" id="KW-0805">Transcription regulation</keyword>
<keyword evidence="11" id="KW-0234">DNA repair</keyword>
<dbReference type="Gene3D" id="3.40.50.2300">
    <property type="match status" value="1"/>
</dbReference>
<dbReference type="SMART" id="SM00485">
    <property type="entry name" value="XPGN"/>
    <property type="match status" value="1"/>
</dbReference>
<dbReference type="Pfam" id="PF00249">
    <property type="entry name" value="Myb_DNA-binding"/>
    <property type="match status" value="1"/>
</dbReference>
<dbReference type="NCBIfam" id="TIGR01557">
    <property type="entry name" value="myb_SHAQKYF"/>
    <property type="match status" value="1"/>
</dbReference>
<dbReference type="InterPro" id="IPR029060">
    <property type="entry name" value="PIN-like_dom_sf"/>
</dbReference>
<dbReference type="PROSITE" id="PS51294">
    <property type="entry name" value="HTH_MYB"/>
    <property type="match status" value="1"/>
</dbReference>
<dbReference type="CDD" id="cd17584">
    <property type="entry name" value="REC_typeB_ARR-like"/>
    <property type="match status" value="1"/>
</dbReference>
<dbReference type="InterPro" id="IPR011006">
    <property type="entry name" value="CheY-like_superfamily"/>
</dbReference>
<comment type="similarity">
    <text evidence="13">Belongs to the XPG/RAD2 endonuclease family. GEN subfamily.</text>
</comment>
<evidence type="ECO:0000313" key="19">
    <source>
        <dbReference type="EMBL" id="KAE7999780.1"/>
    </source>
</evidence>
<dbReference type="SUPFAM" id="SSF46689">
    <property type="entry name" value="Homeodomain-like"/>
    <property type="match status" value="1"/>
</dbReference>
<feature type="region of interest" description="Disordered" evidence="16">
    <location>
        <begin position="531"/>
        <end position="556"/>
    </location>
</feature>
<dbReference type="OrthoDB" id="2959108at2759"/>
<evidence type="ECO:0000259" key="17">
    <source>
        <dbReference type="PROSITE" id="PS50110"/>
    </source>
</evidence>
<evidence type="ECO:0000256" key="15">
    <source>
        <dbReference type="PROSITE-ProRule" id="PRU00169"/>
    </source>
</evidence>
<evidence type="ECO:0000256" key="7">
    <source>
        <dbReference type="ARBA" id="ARBA00022801"/>
    </source>
</evidence>
<evidence type="ECO:0000313" key="20">
    <source>
        <dbReference type="Proteomes" id="UP000327013"/>
    </source>
</evidence>
<dbReference type="PANTHER" id="PTHR11081:SF59">
    <property type="entry name" value="FI23547P1"/>
    <property type="match status" value="1"/>
</dbReference>
<feature type="region of interest" description="Disordered" evidence="16">
    <location>
        <begin position="893"/>
        <end position="918"/>
    </location>
</feature>
<gene>
    <name evidence="19" type="ORF">FH972_004178</name>
</gene>
<dbReference type="GO" id="GO:0006281">
    <property type="term" value="P:DNA repair"/>
    <property type="evidence" value="ECO:0007669"/>
    <property type="project" value="UniProtKB-KW"/>
</dbReference>
<keyword evidence="3" id="KW-0540">Nuclease</keyword>
<dbReference type="InterPro" id="IPR017930">
    <property type="entry name" value="Myb_dom"/>
</dbReference>
<dbReference type="SUPFAM" id="SSF88723">
    <property type="entry name" value="PIN domain-like"/>
    <property type="match status" value="1"/>
</dbReference>
<dbReference type="GO" id="GO:0000160">
    <property type="term" value="P:phosphorelay signal transduction system"/>
    <property type="evidence" value="ECO:0007669"/>
    <property type="project" value="InterPro"/>
</dbReference>
<dbReference type="Proteomes" id="UP000327013">
    <property type="component" value="Chromosome 1"/>
</dbReference>
<keyword evidence="12" id="KW-0539">Nucleus</keyword>
<keyword evidence="7" id="KW-0378">Hydrolase</keyword>
<comment type="subcellular location">
    <subcellularLocation>
        <location evidence="2">Nucleus</location>
    </subcellularLocation>
</comment>
<evidence type="ECO:0000256" key="1">
    <source>
        <dbReference type="ARBA" id="ARBA00001946"/>
    </source>
</evidence>
<dbReference type="InterPro" id="IPR036279">
    <property type="entry name" value="5-3_exonuclease_C_sf"/>
</dbReference>
<keyword evidence="20" id="KW-1185">Reference proteome</keyword>
<dbReference type="SUPFAM" id="SSF47807">
    <property type="entry name" value="5' to 3' exonuclease, C-terminal subdomain"/>
    <property type="match status" value="1"/>
</dbReference>
<organism evidence="19 20">
    <name type="scientific">Carpinus fangiana</name>
    <dbReference type="NCBI Taxonomy" id="176857"/>
    <lineage>
        <taxon>Eukaryota</taxon>
        <taxon>Viridiplantae</taxon>
        <taxon>Streptophyta</taxon>
        <taxon>Embryophyta</taxon>
        <taxon>Tracheophyta</taxon>
        <taxon>Spermatophyta</taxon>
        <taxon>Magnoliopsida</taxon>
        <taxon>eudicotyledons</taxon>
        <taxon>Gunneridae</taxon>
        <taxon>Pentapetalae</taxon>
        <taxon>rosids</taxon>
        <taxon>fabids</taxon>
        <taxon>Fagales</taxon>
        <taxon>Betulaceae</taxon>
        <taxon>Carpinus</taxon>
    </lineage>
</organism>
<dbReference type="Gene3D" id="1.10.10.60">
    <property type="entry name" value="Homeodomain-like"/>
    <property type="match status" value="1"/>
</dbReference>
<feature type="domain" description="HTH myb-type" evidence="18">
    <location>
        <begin position="842"/>
        <end position="893"/>
    </location>
</feature>
<accession>A0A5N6QNP8</accession>
<evidence type="ECO:0000259" key="18">
    <source>
        <dbReference type="PROSITE" id="PS51294"/>
    </source>
</evidence>
<evidence type="ECO:0000256" key="2">
    <source>
        <dbReference type="ARBA" id="ARBA00004123"/>
    </source>
</evidence>
<dbReference type="GO" id="GO:0009555">
    <property type="term" value="P:pollen development"/>
    <property type="evidence" value="ECO:0007669"/>
    <property type="project" value="TreeGrafter"/>
</dbReference>
<evidence type="ECO:0000256" key="6">
    <source>
        <dbReference type="ARBA" id="ARBA00022763"/>
    </source>
</evidence>
<dbReference type="Gene3D" id="1.10.150.20">
    <property type="entry name" value="5' to 3' exonuclease, C-terminal subdomain"/>
    <property type="match status" value="1"/>
</dbReference>
<dbReference type="InterPro" id="IPR009057">
    <property type="entry name" value="Homeodomain-like_sf"/>
</dbReference>
<dbReference type="InterPro" id="IPR006447">
    <property type="entry name" value="Myb_dom_plants"/>
</dbReference>
<dbReference type="PANTHER" id="PTHR11081">
    <property type="entry name" value="FLAP ENDONUCLEASE FAMILY MEMBER"/>
    <property type="match status" value="1"/>
</dbReference>
<dbReference type="PRINTS" id="PR00853">
    <property type="entry name" value="XPGRADSUPER"/>
</dbReference>
<dbReference type="InterPro" id="IPR006086">
    <property type="entry name" value="XPG-I_dom"/>
</dbReference>
<feature type="compositionally biased region" description="Polar residues" evidence="16">
    <location>
        <begin position="899"/>
        <end position="918"/>
    </location>
</feature>
<dbReference type="GO" id="GO:0017108">
    <property type="term" value="F:5'-flap endonuclease activity"/>
    <property type="evidence" value="ECO:0007669"/>
    <property type="project" value="TreeGrafter"/>
</dbReference>
<protein>
    <recommendedName>
        <fullName evidence="14">Flap endonuclease GEN-like 1</fullName>
    </recommendedName>
</protein>
<evidence type="ECO:0000256" key="12">
    <source>
        <dbReference type="ARBA" id="ARBA00023242"/>
    </source>
</evidence>
<keyword evidence="6" id="KW-0227">DNA damage</keyword>
<comment type="caution">
    <text evidence="15">Lacks conserved residue(s) required for the propagation of feature annotation.</text>
</comment>
<evidence type="ECO:0000256" key="11">
    <source>
        <dbReference type="ARBA" id="ARBA00023204"/>
    </source>
</evidence>
<dbReference type="InterPro" id="IPR001789">
    <property type="entry name" value="Sig_transdc_resp-reg_receiver"/>
</dbReference>
<evidence type="ECO:0000256" key="5">
    <source>
        <dbReference type="ARBA" id="ARBA00022759"/>
    </source>
</evidence>
<reference evidence="19 20" key="1">
    <citation type="submission" date="2019-06" db="EMBL/GenBank/DDBJ databases">
        <title>A chromosomal-level reference genome of Carpinus fangiana (Coryloideae, Betulaceae).</title>
        <authorList>
            <person name="Yang X."/>
            <person name="Wang Z."/>
            <person name="Zhang L."/>
            <person name="Hao G."/>
            <person name="Liu J."/>
            <person name="Yang Y."/>
        </authorList>
    </citation>
    <scope>NUCLEOTIDE SEQUENCE [LARGE SCALE GENOMIC DNA]</scope>
    <source>
        <strain evidence="19">Cfa_2016G</strain>
        <tissue evidence="19">Leaf</tissue>
    </source>
</reference>
<evidence type="ECO:0000256" key="16">
    <source>
        <dbReference type="SAM" id="MobiDB-lite"/>
    </source>
</evidence>
<dbReference type="GO" id="GO:0005634">
    <property type="term" value="C:nucleus"/>
    <property type="evidence" value="ECO:0007669"/>
    <property type="project" value="UniProtKB-SubCell"/>
</dbReference>
<dbReference type="SUPFAM" id="SSF52172">
    <property type="entry name" value="CheY-like"/>
    <property type="match status" value="1"/>
</dbReference>
<keyword evidence="10" id="KW-0804">Transcription</keyword>
<name>A0A5N6QNP8_9ROSI</name>
<evidence type="ECO:0000256" key="9">
    <source>
        <dbReference type="ARBA" id="ARBA00023015"/>
    </source>
</evidence>
<comment type="cofactor">
    <cofactor evidence="1">
        <name>Mg(2+)</name>
        <dbReference type="ChEBI" id="CHEBI:18420"/>
    </cofactor>
</comment>
<dbReference type="InterPro" id="IPR001005">
    <property type="entry name" value="SANT/Myb"/>
</dbReference>
<dbReference type="Pfam" id="PF00072">
    <property type="entry name" value="Response_reg"/>
    <property type="match status" value="1"/>
</dbReference>
<dbReference type="GO" id="GO:0003677">
    <property type="term" value="F:DNA binding"/>
    <property type="evidence" value="ECO:0007669"/>
    <property type="project" value="InterPro"/>
</dbReference>
<feature type="domain" description="Response regulatory" evidence="17">
    <location>
        <begin position="659"/>
        <end position="774"/>
    </location>
</feature>
<evidence type="ECO:0000256" key="8">
    <source>
        <dbReference type="ARBA" id="ARBA00022842"/>
    </source>
</evidence>
<dbReference type="InterPro" id="IPR006084">
    <property type="entry name" value="XPG/Rad2"/>
</dbReference>
<evidence type="ECO:0000256" key="4">
    <source>
        <dbReference type="ARBA" id="ARBA00022723"/>
    </source>
</evidence>
<keyword evidence="5" id="KW-0255">Endonuclease</keyword>
<dbReference type="Gene3D" id="3.40.50.1010">
    <property type="entry name" value="5'-nuclease"/>
    <property type="match status" value="1"/>
</dbReference>
<dbReference type="SMART" id="SM00448">
    <property type="entry name" value="REC"/>
    <property type="match status" value="1"/>
</dbReference>
<dbReference type="CDD" id="cd09869">
    <property type="entry name" value="PIN_GEN1"/>
    <property type="match status" value="1"/>
</dbReference>
<dbReference type="InterPro" id="IPR006085">
    <property type="entry name" value="XPG_DNA_repair_N"/>
</dbReference>